<dbReference type="EMBL" id="VSSQ01000020">
    <property type="protein sequence ID" value="MPL63256.1"/>
    <property type="molecule type" value="Genomic_DNA"/>
</dbReference>
<comment type="caution">
    <text evidence="1">The sequence shown here is derived from an EMBL/GenBank/DDBJ whole genome shotgun (WGS) entry which is preliminary data.</text>
</comment>
<name>A0A644T8I8_9ZZZZ</name>
<proteinExistence type="predicted"/>
<evidence type="ECO:0000313" key="1">
    <source>
        <dbReference type="EMBL" id="MPL63256.1"/>
    </source>
</evidence>
<gene>
    <name evidence="1" type="ORF">SDC9_08878</name>
</gene>
<reference evidence="1" key="1">
    <citation type="submission" date="2019-08" db="EMBL/GenBank/DDBJ databases">
        <authorList>
            <person name="Kucharzyk K."/>
            <person name="Murdoch R.W."/>
            <person name="Higgins S."/>
            <person name="Loffler F."/>
        </authorList>
    </citation>
    <scope>NUCLEOTIDE SEQUENCE</scope>
</reference>
<sequence length="42" mass="4874">MLFNLFMGVRFEDSNLRYLTETAKGVSQYILHNVKLIVEIVA</sequence>
<dbReference type="AlphaFoldDB" id="A0A644T8I8"/>
<accession>A0A644T8I8</accession>
<organism evidence="1">
    <name type="scientific">bioreactor metagenome</name>
    <dbReference type="NCBI Taxonomy" id="1076179"/>
    <lineage>
        <taxon>unclassified sequences</taxon>
        <taxon>metagenomes</taxon>
        <taxon>ecological metagenomes</taxon>
    </lineage>
</organism>
<protein>
    <submittedName>
        <fullName evidence="1">Uncharacterized protein</fullName>
    </submittedName>
</protein>